<organism evidence="8 9">
    <name type="scientific">Favolaschia claudopus</name>
    <dbReference type="NCBI Taxonomy" id="2862362"/>
    <lineage>
        <taxon>Eukaryota</taxon>
        <taxon>Fungi</taxon>
        <taxon>Dikarya</taxon>
        <taxon>Basidiomycota</taxon>
        <taxon>Agaricomycotina</taxon>
        <taxon>Agaricomycetes</taxon>
        <taxon>Agaricomycetidae</taxon>
        <taxon>Agaricales</taxon>
        <taxon>Marasmiineae</taxon>
        <taxon>Mycenaceae</taxon>
        <taxon>Favolaschia</taxon>
    </lineage>
</organism>
<dbReference type="InterPro" id="IPR037525">
    <property type="entry name" value="Velvet_dom"/>
</dbReference>
<dbReference type="PANTHER" id="PTHR33572">
    <property type="entry name" value="SPORE DEVELOPMENT REGULATOR VOSA"/>
    <property type="match status" value="1"/>
</dbReference>
<keyword evidence="4" id="KW-0804">Transcription</keyword>
<gene>
    <name evidence="8" type="ORF">R3P38DRAFT_930581</name>
</gene>
<evidence type="ECO:0000256" key="1">
    <source>
        <dbReference type="ARBA" id="ARBA00004123"/>
    </source>
</evidence>
<dbReference type="GO" id="GO:0030435">
    <property type="term" value="P:sporulation resulting in formation of a cellular spore"/>
    <property type="evidence" value="ECO:0007669"/>
    <property type="project" value="UniProtKB-KW"/>
</dbReference>
<keyword evidence="3" id="KW-0805">Transcription regulation</keyword>
<feature type="domain" description="Velvet" evidence="7">
    <location>
        <begin position="5"/>
        <end position="196"/>
    </location>
</feature>
<dbReference type="InterPro" id="IPR038491">
    <property type="entry name" value="Velvet_dom_sf"/>
</dbReference>
<evidence type="ECO:0000259" key="7">
    <source>
        <dbReference type="PROSITE" id="PS51821"/>
    </source>
</evidence>
<name>A0AAW0BQ54_9AGAR</name>
<dbReference type="EMBL" id="JAWWNJ010000028">
    <property type="protein sequence ID" value="KAK7028553.1"/>
    <property type="molecule type" value="Genomic_DNA"/>
</dbReference>
<evidence type="ECO:0000256" key="3">
    <source>
        <dbReference type="ARBA" id="ARBA00023015"/>
    </source>
</evidence>
<sequence length="433" mass="48260">MESDGVHLKYDVTIRQQPQHARISAMKVSADRRPVDPPIIVQLSVSDAREIGTSASPSSRTGSRGQAHLSHLRNPYYFMYATLVESQNDNEVKYVAEGGSSSTAGALVASVRVLKDYPNADQDAAFFIFPNICVRLEGSWRFKLSLFVIEGDKVKLCATTYSSPFYVYQGKQYPGVQVSTPLTRALAAQGVKLRIRKDIRQRGSIRMKEEEEPVAFQEVEDNARSPSTSPNSTPSRSPPKRRRTLTSSTDAPHSFDLPPTLHIPSDAVRIPRHQQSAPASASSLSSQKLPPYDMQYRRTSLDQQAVHRSPYSSREWFTDCSLLTPYNGKTEPIDDRDYTQWGMMRNIPADNTTLLRQASAPEGHRSMYSTWAGGRDFFAQTPTAGHAHSLQDFSTAASFWQLNHGQTSRTISDPQSTAQRLAWTGRPLYGATQ</sequence>
<evidence type="ECO:0000256" key="6">
    <source>
        <dbReference type="SAM" id="MobiDB-lite"/>
    </source>
</evidence>
<dbReference type="Proteomes" id="UP001362999">
    <property type="component" value="Unassembled WGS sequence"/>
</dbReference>
<comment type="subcellular location">
    <subcellularLocation>
        <location evidence="1">Nucleus</location>
    </subcellularLocation>
</comment>
<evidence type="ECO:0000256" key="2">
    <source>
        <dbReference type="ARBA" id="ARBA00022969"/>
    </source>
</evidence>
<evidence type="ECO:0000256" key="4">
    <source>
        <dbReference type="ARBA" id="ARBA00023163"/>
    </source>
</evidence>
<keyword evidence="2" id="KW-0749">Sporulation</keyword>
<keyword evidence="5" id="KW-0539">Nucleus</keyword>
<dbReference type="AlphaFoldDB" id="A0AAW0BQ54"/>
<dbReference type="InterPro" id="IPR021740">
    <property type="entry name" value="Velvet"/>
</dbReference>
<evidence type="ECO:0000256" key="5">
    <source>
        <dbReference type="ARBA" id="ARBA00023242"/>
    </source>
</evidence>
<dbReference type="GO" id="GO:0005634">
    <property type="term" value="C:nucleus"/>
    <property type="evidence" value="ECO:0007669"/>
    <property type="project" value="UniProtKB-SubCell"/>
</dbReference>
<proteinExistence type="predicted"/>
<reference evidence="8 9" key="1">
    <citation type="journal article" date="2024" name="J Genomics">
        <title>Draft genome sequencing and assembly of Favolaschia claudopus CIRM-BRFM 2984 isolated from oak limbs.</title>
        <authorList>
            <person name="Navarro D."/>
            <person name="Drula E."/>
            <person name="Chaduli D."/>
            <person name="Cazenave R."/>
            <person name="Ahrendt S."/>
            <person name="Wang J."/>
            <person name="Lipzen A."/>
            <person name="Daum C."/>
            <person name="Barry K."/>
            <person name="Grigoriev I.V."/>
            <person name="Favel A."/>
            <person name="Rosso M.N."/>
            <person name="Martin F."/>
        </authorList>
    </citation>
    <scope>NUCLEOTIDE SEQUENCE [LARGE SCALE GENOMIC DNA]</scope>
    <source>
        <strain evidence="8 9">CIRM-BRFM 2984</strain>
    </source>
</reference>
<evidence type="ECO:0000313" key="8">
    <source>
        <dbReference type="EMBL" id="KAK7028553.1"/>
    </source>
</evidence>
<dbReference type="PROSITE" id="PS51821">
    <property type="entry name" value="VELVET"/>
    <property type="match status" value="1"/>
</dbReference>
<keyword evidence="9" id="KW-1185">Reference proteome</keyword>
<evidence type="ECO:0000313" key="9">
    <source>
        <dbReference type="Proteomes" id="UP001362999"/>
    </source>
</evidence>
<feature type="compositionally biased region" description="Low complexity" evidence="6">
    <location>
        <begin position="224"/>
        <end position="235"/>
    </location>
</feature>
<feature type="region of interest" description="Disordered" evidence="6">
    <location>
        <begin position="204"/>
        <end position="264"/>
    </location>
</feature>
<accession>A0AAW0BQ54</accession>
<dbReference type="PANTHER" id="PTHR33572:SF18">
    <property type="entry name" value="SPORE DEVELOPMENT REGULATOR VOSA"/>
    <property type="match status" value="1"/>
</dbReference>
<protein>
    <submittedName>
        <fullName evidence="8">Velvet domain-containing protein</fullName>
    </submittedName>
</protein>
<dbReference type="Gene3D" id="2.60.40.3960">
    <property type="entry name" value="Velvet domain"/>
    <property type="match status" value="1"/>
</dbReference>
<comment type="caution">
    <text evidence="8">The sequence shown here is derived from an EMBL/GenBank/DDBJ whole genome shotgun (WGS) entry which is preliminary data.</text>
</comment>
<dbReference type="Pfam" id="PF11754">
    <property type="entry name" value="Velvet"/>
    <property type="match status" value="2"/>
</dbReference>